<dbReference type="InterPro" id="IPR011051">
    <property type="entry name" value="RmlC_Cupin_sf"/>
</dbReference>
<organism evidence="3 4">
    <name type="scientific">Amycolatopsis endophytica</name>
    <dbReference type="NCBI Taxonomy" id="860233"/>
    <lineage>
        <taxon>Bacteria</taxon>
        <taxon>Bacillati</taxon>
        <taxon>Actinomycetota</taxon>
        <taxon>Actinomycetes</taxon>
        <taxon>Pseudonocardiales</taxon>
        <taxon>Pseudonocardiaceae</taxon>
        <taxon>Amycolatopsis</taxon>
    </lineage>
</organism>
<reference evidence="3 4" key="1">
    <citation type="submission" date="2020-07" db="EMBL/GenBank/DDBJ databases">
        <title>Sequencing the genomes of 1000 actinobacteria strains.</title>
        <authorList>
            <person name="Klenk H.-P."/>
        </authorList>
    </citation>
    <scope>NUCLEOTIDE SEQUENCE [LARGE SCALE GENOMIC DNA]</scope>
    <source>
        <strain evidence="3 4">DSM 104006</strain>
    </source>
</reference>
<dbReference type="RefSeq" id="WP_179777384.1">
    <property type="nucleotide sequence ID" value="NZ_JACCFK010000002.1"/>
</dbReference>
<sequence length="175" mass="18989">MTSRRRIVTGHDHDGRSTVAGDSVVEPRTSPGLPGVEMRYLWGADEPQSYPDGGTEPAWRRHFPPLGGFRFVSFTLPPAGTGEPVSEQASAHAREAFPGLLETYREDEPGMHRSDTTDLAIVLSGEVVLGLDDGSEHVLRAGDTVVQNGTAHSWTNRNTEPAEMLFVLVGARREG</sequence>
<dbReference type="Pfam" id="PF07883">
    <property type="entry name" value="Cupin_2"/>
    <property type="match status" value="1"/>
</dbReference>
<dbReference type="InterPro" id="IPR014710">
    <property type="entry name" value="RmlC-like_jellyroll"/>
</dbReference>
<dbReference type="InterPro" id="IPR013096">
    <property type="entry name" value="Cupin_2"/>
</dbReference>
<evidence type="ECO:0000313" key="3">
    <source>
        <dbReference type="EMBL" id="NYI93174.1"/>
    </source>
</evidence>
<evidence type="ECO:0000259" key="2">
    <source>
        <dbReference type="Pfam" id="PF07883"/>
    </source>
</evidence>
<feature type="region of interest" description="Disordered" evidence="1">
    <location>
        <begin position="1"/>
        <end position="32"/>
    </location>
</feature>
<proteinExistence type="predicted"/>
<name>A0A853BEJ0_9PSEU</name>
<gene>
    <name evidence="3" type="ORF">HNR02_006549</name>
</gene>
<dbReference type="Proteomes" id="UP000549616">
    <property type="component" value="Unassembled WGS sequence"/>
</dbReference>
<dbReference type="AlphaFoldDB" id="A0A853BEJ0"/>
<accession>A0A853BEJ0</accession>
<protein>
    <submittedName>
        <fullName evidence="3">Putative cupin superfamily protein</fullName>
    </submittedName>
</protein>
<feature type="domain" description="Cupin type-2" evidence="2">
    <location>
        <begin position="108"/>
        <end position="167"/>
    </location>
</feature>
<keyword evidence="4" id="KW-1185">Reference proteome</keyword>
<dbReference type="InterPro" id="IPR047142">
    <property type="entry name" value="OryJ/VirC-like"/>
</dbReference>
<dbReference type="PANTHER" id="PTHR36156:SF2">
    <property type="entry name" value="CUPIN TYPE-2 DOMAIN-CONTAINING PROTEIN"/>
    <property type="match status" value="1"/>
</dbReference>
<dbReference type="EMBL" id="JACCFK010000002">
    <property type="protein sequence ID" value="NYI93174.1"/>
    <property type="molecule type" value="Genomic_DNA"/>
</dbReference>
<dbReference type="CDD" id="cd02231">
    <property type="entry name" value="cupin_BLL6423-like"/>
    <property type="match status" value="1"/>
</dbReference>
<dbReference type="SUPFAM" id="SSF51182">
    <property type="entry name" value="RmlC-like cupins"/>
    <property type="match status" value="1"/>
</dbReference>
<evidence type="ECO:0000313" key="4">
    <source>
        <dbReference type="Proteomes" id="UP000549616"/>
    </source>
</evidence>
<evidence type="ECO:0000256" key="1">
    <source>
        <dbReference type="SAM" id="MobiDB-lite"/>
    </source>
</evidence>
<comment type="caution">
    <text evidence="3">The sequence shown here is derived from an EMBL/GenBank/DDBJ whole genome shotgun (WGS) entry which is preliminary data.</text>
</comment>
<dbReference type="PANTHER" id="PTHR36156">
    <property type="entry name" value="SLR2101 PROTEIN"/>
    <property type="match status" value="1"/>
</dbReference>
<dbReference type="Gene3D" id="2.60.120.10">
    <property type="entry name" value="Jelly Rolls"/>
    <property type="match status" value="1"/>
</dbReference>